<dbReference type="InterPro" id="IPR011990">
    <property type="entry name" value="TPR-like_helical_dom_sf"/>
</dbReference>
<evidence type="ECO:0000313" key="3">
    <source>
        <dbReference type="Proteomes" id="UP000824116"/>
    </source>
</evidence>
<feature type="region of interest" description="Disordered" evidence="1">
    <location>
        <begin position="201"/>
        <end position="220"/>
    </location>
</feature>
<evidence type="ECO:0000313" key="2">
    <source>
        <dbReference type="EMBL" id="HIZ74028.1"/>
    </source>
</evidence>
<organism evidence="2 3">
    <name type="scientific">Candidatus Mediterraneibacter stercoravium</name>
    <dbReference type="NCBI Taxonomy" id="2838685"/>
    <lineage>
        <taxon>Bacteria</taxon>
        <taxon>Bacillati</taxon>
        <taxon>Bacillota</taxon>
        <taxon>Clostridia</taxon>
        <taxon>Lachnospirales</taxon>
        <taxon>Lachnospiraceae</taxon>
        <taxon>Mediterraneibacter</taxon>
    </lineage>
</organism>
<evidence type="ECO:0000256" key="1">
    <source>
        <dbReference type="SAM" id="MobiDB-lite"/>
    </source>
</evidence>
<dbReference type="Gene3D" id="1.25.40.10">
    <property type="entry name" value="Tetratricopeptide repeat domain"/>
    <property type="match status" value="1"/>
</dbReference>
<name>A0A9D2G7H1_9FIRM</name>
<gene>
    <name evidence="2" type="ORF">H9723_02115</name>
</gene>
<sequence>MIASEKDGSCWQQAFELLKEIIREERQENPSSMSELELVDDATDYEHDVQGWLEDCLDEMDMRKDYETLLRMCDDLLKMFGWPEYSGSDIKFLKVSALGELGRNREAVEYCRKWIQKEPENVVASTAGVYAFIRTKEYEEAEKLAAGFILNPTECTEENELMFTAASKLYEAMGRKKEKQQTDRAIKEYGERLEAELADFDMDDEDEYSFGDWDDDDLPF</sequence>
<reference evidence="2" key="1">
    <citation type="journal article" date="2021" name="PeerJ">
        <title>Extensive microbial diversity within the chicken gut microbiome revealed by metagenomics and culture.</title>
        <authorList>
            <person name="Gilroy R."/>
            <person name="Ravi A."/>
            <person name="Getino M."/>
            <person name="Pursley I."/>
            <person name="Horton D.L."/>
            <person name="Alikhan N.F."/>
            <person name="Baker D."/>
            <person name="Gharbi K."/>
            <person name="Hall N."/>
            <person name="Watson M."/>
            <person name="Adriaenssens E.M."/>
            <person name="Foster-Nyarko E."/>
            <person name="Jarju S."/>
            <person name="Secka A."/>
            <person name="Antonio M."/>
            <person name="Oren A."/>
            <person name="Chaudhuri R.R."/>
            <person name="La Ragione R."/>
            <person name="Hildebrand F."/>
            <person name="Pallen M.J."/>
        </authorList>
    </citation>
    <scope>NUCLEOTIDE SEQUENCE</scope>
    <source>
        <strain evidence="2">CHK196-3914</strain>
    </source>
</reference>
<comment type="caution">
    <text evidence="2">The sequence shown here is derived from an EMBL/GenBank/DDBJ whole genome shotgun (WGS) entry which is preliminary data.</text>
</comment>
<evidence type="ECO:0008006" key="4">
    <source>
        <dbReference type="Google" id="ProtNLM"/>
    </source>
</evidence>
<dbReference type="EMBL" id="DXAY01000046">
    <property type="protein sequence ID" value="HIZ74028.1"/>
    <property type="molecule type" value="Genomic_DNA"/>
</dbReference>
<dbReference type="AlphaFoldDB" id="A0A9D2G7H1"/>
<dbReference type="SUPFAM" id="SSF48452">
    <property type="entry name" value="TPR-like"/>
    <property type="match status" value="1"/>
</dbReference>
<accession>A0A9D2G7H1</accession>
<protein>
    <recommendedName>
        <fullName evidence="4">Tetratricopeptide repeat protein</fullName>
    </recommendedName>
</protein>
<dbReference type="Proteomes" id="UP000824116">
    <property type="component" value="Unassembled WGS sequence"/>
</dbReference>
<reference evidence="2" key="2">
    <citation type="submission" date="2021-04" db="EMBL/GenBank/DDBJ databases">
        <authorList>
            <person name="Gilroy R."/>
        </authorList>
    </citation>
    <scope>NUCLEOTIDE SEQUENCE</scope>
    <source>
        <strain evidence="2">CHK196-3914</strain>
    </source>
</reference>
<proteinExistence type="predicted"/>